<keyword evidence="4 6" id="KW-1133">Transmembrane helix</keyword>
<accession>A0ABS1T5J9</accession>
<dbReference type="PANTHER" id="PTHR33545:SF5">
    <property type="entry name" value="UPF0750 MEMBRANE PROTEIN YITT"/>
    <property type="match status" value="1"/>
</dbReference>
<dbReference type="Gene3D" id="3.30.70.120">
    <property type="match status" value="1"/>
</dbReference>
<feature type="transmembrane region" description="Helical" evidence="6">
    <location>
        <begin position="108"/>
        <end position="127"/>
    </location>
</feature>
<dbReference type="Pfam" id="PF02588">
    <property type="entry name" value="YitT_membrane"/>
    <property type="match status" value="1"/>
</dbReference>
<dbReference type="PIRSF" id="PIRSF006483">
    <property type="entry name" value="Membrane_protein_YitT"/>
    <property type="match status" value="1"/>
</dbReference>
<dbReference type="CDD" id="cd16380">
    <property type="entry name" value="YitT_C"/>
    <property type="match status" value="1"/>
</dbReference>
<dbReference type="InterPro" id="IPR019264">
    <property type="entry name" value="DUF2179"/>
</dbReference>
<gene>
    <name evidence="8" type="ORF">JK636_02380</name>
</gene>
<feature type="transmembrane region" description="Helical" evidence="6">
    <location>
        <begin position="78"/>
        <end position="96"/>
    </location>
</feature>
<feature type="transmembrane region" description="Helical" evidence="6">
    <location>
        <begin position="12"/>
        <end position="31"/>
    </location>
</feature>
<evidence type="ECO:0000256" key="6">
    <source>
        <dbReference type="SAM" id="Phobius"/>
    </source>
</evidence>
<proteinExistence type="predicted"/>
<evidence type="ECO:0000256" key="3">
    <source>
        <dbReference type="ARBA" id="ARBA00022692"/>
    </source>
</evidence>
<keyword evidence="2" id="KW-1003">Cell membrane</keyword>
<dbReference type="Pfam" id="PF10035">
    <property type="entry name" value="DUF2179"/>
    <property type="match status" value="1"/>
</dbReference>
<feature type="domain" description="DUF2179" evidence="7">
    <location>
        <begin position="222"/>
        <end position="276"/>
    </location>
</feature>
<evidence type="ECO:0000256" key="5">
    <source>
        <dbReference type="ARBA" id="ARBA00023136"/>
    </source>
</evidence>
<dbReference type="InterPro" id="IPR003740">
    <property type="entry name" value="YitT"/>
</dbReference>
<dbReference type="PANTHER" id="PTHR33545">
    <property type="entry name" value="UPF0750 MEMBRANE PROTEIN YITT-RELATED"/>
    <property type="match status" value="1"/>
</dbReference>
<comment type="caution">
    <text evidence="8">The sequence shown here is derived from an EMBL/GenBank/DDBJ whole genome shotgun (WGS) entry which is preliminary data.</text>
</comment>
<protein>
    <submittedName>
        <fullName evidence="8">YitT family protein</fullName>
    </submittedName>
</protein>
<dbReference type="EMBL" id="JAESWC010000001">
    <property type="protein sequence ID" value="MBL4934599.1"/>
    <property type="molecule type" value="Genomic_DNA"/>
</dbReference>
<dbReference type="InterPro" id="IPR015867">
    <property type="entry name" value="N-reg_PII/ATP_PRibTrfase_C"/>
</dbReference>
<evidence type="ECO:0000256" key="2">
    <source>
        <dbReference type="ARBA" id="ARBA00022475"/>
    </source>
</evidence>
<dbReference type="Proteomes" id="UP000632377">
    <property type="component" value="Unassembled WGS sequence"/>
</dbReference>
<organism evidence="8 9">
    <name type="scientific">Clostridium rhizosphaerae</name>
    <dbReference type="NCBI Taxonomy" id="2803861"/>
    <lineage>
        <taxon>Bacteria</taxon>
        <taxon>Bacillati</taxon>
        <taxon>Bacillota</taxon>
        <taxon>Clostridia</taxon>
        <taxon>Eubacteriales</taxon>
        <taxon>Clostridiaceae</taxon>
        <taxon>Clostridium</taxon>
    </lineage>
</organism>
<feature type="transmembrane region" description="Helical" evidence="6">
    <location>
        <begin position="154"/>
        <end position="184"/>
    </location>
</feature>
<comment type="subcellular location">
    <subcellularLocation>
        <location evidence="1">Cell membrane</location>
        <topology evidence="1">Multi-pass membrane protein</topology>
    </subcellularLocation>
</comment>
<name>A0ABS1T5J9_9CLOT</name>
<sequence length="284" mass="31469">MFKDNYQRFKKITIILLGSLIYSIAINAFIVPHRLLSGGAAGIGILLQYVFNIPSGYWVFIINLPIFIIGYKLVNKEFIFYSFIGMISMSLFLVLTKNVFSFLKVEDIFISTLLGAVVSGIGMGIIFRIGASQGGTDIIAVIIRRNKGTEMSTLYFMINSIIVGCGIFVSSLTITVYTLILMYIKSIVINKVINSFNKKQILMVITSEEEAVSKAIMTQLGRGTTYLYGEGAYTGIQRKIIYCAVLENQINKVRSIIQQIDASAMVSIIETVDVQGNGFPRPAL</sequence>
<evidence type="ECO:0000256" key="4">
    <source>
        <dbReference type="ARBA" id="ARBA00022989"/>
    </source>
</evidence>
<dbReference type="InterPro" id="IPR051461">
    <property type="entry name" value="UPF0750_membrane"/>
</dbReference>
<evidence type="ECO:0000313" key="9">
    <source>
        <dbReference type="Proteomes" id="UP000632377"/>
    </source>
</evidence>
<keyword evidence="5 6" id="KW-0472">Membrane</keyword>
<dbReference type="RefSeq" id="WP_202747228.1">
    <property type="nucleotide sequence ID" value="NZ_JAESWC010000001.1"/>
</dbReference>
<reference evidence="8 9" key="1">
    <citation type="submission" date="2021-01" db="EMBL/GenBank/DDBJ databases">
        <title>Genome public.</title>
        <authorList>
            <person name="Liu C."/>
            <person name="Sun Q."/>
        </authorList>
    </citation>
    <scope>NUCLEOTIDE SEQUENCE [LARGE SCALE GENOMIC DNA]</scope>
    <source>
        <strain evidence="8 9">YIM B02515</strain>
    </source>
</reference>
<evidence type="ECO:0000256" key="1">
    <source>
        <dbReference type="ARBA" id="ARBA00004651"/>
    </source>
</evidence>
<keyword evidence="9" id="KW-1185">Reference proteome</keyword>
<feature type="transmembrane region" description="Helical" evidence="6">
    <location>
        <begin position="51"/>
        <end position="71"/>
    </location>
</feature>
<evidence type="ECO:0000313" key="8">
    <source>
        <dbReference type="EMBL" id="MBL4934599.1"/>
    </source>
</evidence>
<keyword evidence="3 6" id="KW-0812">Transmembrane</keyword>
<evidence type="ECO:0000259" key="7">
    <source>
        <dbReference type="Pfam" id="PF10035"/>
    </source>
</evidence>